<proteinExistence type="predicted"/>
<dbReference type="PANTHER" id="PTHR37199:SF5">
    <property type="entry name" value="TRANSMEMBRANE PROTEIN"/>
    <property type="match status" value="1"/>
</dbReference>
<dbReference type="AlphaFoldDB" id="A0AAV3QE93"/>
<organism evidence="2 3">
    <name type="scientific">Lithospermum erythrorhizon</name>
    <name type="common">Purple gromwell</name>
    <name type="synonym">Lithospermum officinale var. erythrorhizon</name>
    <dbReference type="NCBI Taxonomy" id="34254"/>
    <lineage>
        <taxon>Eukaryota</taxon>
        <taxon>Viridiplantae</taxon>
        <taxon>Streptophyta</taxon>
        <taxon>Embryophyta</taxon>
        <taxon>Tracheophyta</taxon>
        <taxon>Spermatophyta</taxon>
        <taxon>Magnoliopsida</taxon>
        <taxon>eudicotyledons</taxon>
        <taxon>Gunneridae</taxon>
        <taxon>Pentapetalae</taxon>
        <taxon>asterids</taxon>
        <taxon>lamiids</taxon>
        <taxon>Boraginales</taxon>
        <taxon>Boraginaceae</taxon>
        <taxon>Boraginoideae</taxon>
        <taxon>Lithospermeae</taxon>
        <taxon>Lithospermum</taxon>
    </lineage>
</organism>
<gene>
    <name evidence="2" type="ORF">LIER_17040</name>
</gene>
<name>A0AAV3QE93_LITER</name>
<evidence type="ECO:0000313" key="2">
    <source>
        <dbReference type="EMBL" id="GAA0160497.1"/>
    </source>
</evidence>
<protein>
    <recommendedName>
        <fullName evidence="4">Transmembrane protein</fullName>
    </recommendedName>
</protein>
<evidence type="ECO:0000256" key="1">
    <source>
        <dbReference type="SAM" id="Phobius"/>
    </source>
</evidence>
<sequence length="70" mass="7191">MARLLLLEKQLGDVHNSVFLVFIAVLSTLLLVSFFIFSCAEGAKDKDGDATDSNMYGSGCAAGCGAACGG</sequence>
<feature type="transmembrane region" description="Helical" evidence="1">
    <location>
        <begin position="17"/>
        <end position="37"/>
    </location>
</feature>
<keyword evidence="3" id="KW-1185">Reference proteome</keyword>
<keyword evidence="1" id="KW-0472">Membrane</keyword>
<evidence type="ECO:0000313" key="3">
    <source>
        <dbReference type="Proteomes" id="UP001454036"/>
    </source>
</evidence>
<dbReference type="Proteomes" id="UP001454036">
    <property type="component" value="Unassembled WGS sequence"/>
</dbReference>
<keyword evidence="1" id="KW-1133">Transmembrane helix</keyword>
<reference evidence="2 3" key="1">
    <citation type="submission" date="2024-01" db="EMBL/GenBank/DDBJ databases">
        <title>The complete chloroplast genome sequence of Lithospermum erythrorhizon: insights into the phylogenetic relationship among Boraginaceae species and the maternal lineages of purple gromwells.</title>
        <authorList>
            <person name="Okada T."/>
            <person name="Watanabe K."/>
        </authorList>
    </citation>
    <scope>NUCLEOTIDE SEQUENCE [LARGE SCALE GENOMIC DNA]</scope>
</reference>
<accession>A0AAV3QE93</accession>
<keyword evidence="1" id="KW-0812">Transmembrane</keyword>
<comment type="caution">
    <text evidence="2">The sequence shown here is derived from an EMBL/GenBank/DDBJ whole genome shotgun (WGS) entry which is preliminary data.</text>
</comment>
<dbReference type="EMBL" id="BAABME010003902">
    <property type="protein sequence ID" value="GAA0160497.1"/>
    <property type="molecule type" value="Genomic_DNA"/>
</dbReference>
<dbReference type="PANTHER" id="PTHR37199">
    <property type="entry name" value="TRANSMEMBRANE PROTEIN"/>
    <property type="match status" value="1"/>
</dbReference>
<evidence type="ECO:0008006" key="4">
    <source>
        <dbReference type="Google" id="ProtNLM"/>
    </source>
</evidence>